<evidence type="ECO:0000256" key="1">
    <source>
        <dbReference type="ARBA" id="ARBA00009196"/>
    </source>
</evidence>
<sequence>MKNTKTEKRRKDKSDRATVDKVLDKRTMNILDKIQDRGKLANLRGSLCTGKEANVYLAMASTDLQSKFINNRFEENKCQNAIMRSEEMIAVAVKIFKTSIMPFKDRERYIRSEKRFQKFCTSNPRKLVKVWAEKEARNLKRLNAAGIPSPRPMYLRSNVLVMSLIGEYDCVAPRLRDAKIEDVGECYMQCIGIIKEMYCKARLVHADLSEYNLLYYKGVVNVIDVGQSVEIDHENAQRFLIMDISNVNVFFEKKGVLVASVNDVFEDVTGMKIPVCMEGMEIVSDVFIPSRVSEVRNKEDFEIFGREVSGDAMSIEESEHSDESEEFSSEMKENNEGESTKNAYEEKKKRKSEVKEFNRLRRASRISNKEKKKIFKKYVGKNHKKR</sequence>
<dbReference type="HOGENOM" id="CLU_018693_3_1_1"/>
<feature type="compositionally biased region" description="Basic and acidic residues" evidence="12">
    <location>
        <begin position="329"/>
        <end position="359"/>
    </location>
</feature>
<dbReference type="VEuPathDB" id="MicrosporidiaDB:M896_011450"/>
<evidence type="ECO:0000259" key="13">
    <source>
        <dbReference type="SMART" id="SM00090"/>
    </source>
</evidence>
<organism evidence="14 15">
    <name type="scientific">Ordospora colligata OC4</name>
    <dbReference type="NCBI Taxonomy" id="1354746"/>
    <lineage>
        <taxon>Eukaryota</taxon>
        <taxon>Fungi</taxon>
        <taxon>Fungi incertae sedis</taxon>
        <taxon>Microsporidia</taxon>
        <taxon>Ordosporidae</taxon>
        <taxon>Ordospora</taxon>
    </lineage>
</organism>
<dbReference type="GO" id="GO:0000122">
    <property type="term" value="P:negative regulation of transcription by RNA polymerase II"/>
    <property type="evidence" value="ECO:0007669"/>
    <property type="project" value="EnsemblFungi"/>
</dbReference>
<name>A0A0B2UHE0_9MICR</name>
<evidence type="ECO:0000256" key="6">
    <source>
        <dbReference type="ARBA" id="ARBA00022741"/>
    </source>
</evidence>
<reference evidence="14 15" key="1">
    <citation type="journal article" date="2014" name="MBio">
        <title>The Ordospora colligata genome; evolution of extreme reduction in microsporidia and host-to-parasite horizontal gene transfer.</title>
        <authorList>
            <person name="Pombert J.-F."/>
            <person name="Haag K.L."/>
            <person name="Beidas S."/>
            <person name="Ebert D."/>
            <person name="Keeling P.J."/>
        </authorList>
    </citation>
    <scope>NUCLEOTIDE SEQUENCE [LARGE SCALE GENOMIC DNA]</scope>
    <source>
        <strain evidence="14 15">OC4</strain>
    </source>
</reference>
<keyword evidence="15" id="KW-1185">Reference proteome</keyword>
<proteinExistence type="inferred from homology"/>
<dbReference type="Gene3D" id="3.30.200.20">
    <property type="entry name" value="Phosphorylase Kinase, domain 1"/>
    <property type="match status" value="1"/>
</dbReference>
<dbReference type="RefSeq" id="XP_014564533.1">
    <property type="nucleotide sequence ID" value="XM_014709047.1"/>
</dbReference>
<dbReference type="GeneID" id="26260988"/>
<comment type="catalytic activity">
    <reaction evidence="11">
        <text>L-seryl-[protein] + ATP = O-phospho-L-seryl-[protein] + ADP + H(+)</text>
        <dbReference type="Rhea" id="RHEA:17989"/>
        <dbReference type="Rhea" id="RHEA-COMP:9863"/>
        <dbReference type="Rhea" id="RHEA-COMP:11604"/>
        <dbReference type="ChEBI" id="CHEBI:15378"/>
        <dbReference type="ChEBI" id="CHEBI:29999"/>
        <dbReference type="ChEBI" id="CHEBI:30616"/>
        <dbReference type="ChEBI" id="CHEBI:83421"/>
        <dbReference type="ChEBI" id="CHEBI:456216"/>
        <dbReference type="EC" id="2.7.11.1"/>
    </reaction>
</comment>
<evidence type="ECO:0000256" key="8">
    <source>
        <dbReference type="ARBA" id="ARBA00022840"/>
    </source>
</evidence>
<keyword evidence="7 14" id="KW-0418">Kinase</keyword>
<dbReference type="InParanoid" id="A0A0B2UHE0"/>
<evidence type="ECO:0000256" key="4">
    <source>
        <dbReference type="ARBA" id="ARBA00022679"/>
    </source>
</evidence>
<keyword evidence="9" id="KW-0460">Magnesium</keyword>
<comment type="similarity">
    <text evidence="1">Belongs to the protein kinase superfamily. RIO-type Ser/Thr kinase family.</text>
</comment>
<comment type="catalytic activity">
    <reaction evidence="10">
        <text>L-threonyl-[protein] + ATP = O-phospho-L-threonyl-[protein] + ADP + H(+)</text>
        <dbReference type="Rhea" id="RHEA:46608"/>
        <dbReference type="Rhea" id="RHEA-COMP:11060"/>
        <dbReference type="Rhea" id="RHEA-COMP:11605"/>
        <dbReference type="ChEBI" id="CHEBI:15378"/>
        <dbReference type="ChEBI" id="CHEBI:30013"/>
        <dbReference type="ChEBI" id="CHEBI:30616"/>
        <dbReference type="ChEBI" id="CHEBI:61977"/>
        <dbReference type="ChEBI" id="CHEBI:456216"/>
        <dbReference type="EC" id="2.7.11.1"/>
    </reaction>
</comment>
<keyword evidence="8" id="KW-0067">ATP-binding</keyword>
<accession>A0A0B2UHE0</accession>
<evidence type="ECO:0000256" key="2">
    <source>
        <dbReference type="ARBA" id="ARBA00012513"/>
    </source>
</evidence>
<evidence type="ECO:0000256" key="10">
    <source>
        <dbReference type="ARBA" id="ARBA00047899"/>
    </source>
</evidence>
<dbReference type="GO" id="GO:0005829">
    <property type="term" value="C:cytosol"/>
    <property type="evidence" value="ECO:0007669"/>
    <property type="project" value="EnsemblFungi"/>
</dbReference>
<dbReference type="GO" id="GO:0007096">
    <property type="term" value="P:regulation of exit from mitosis"/>
    <property type="evidence" value="ECO:0007669"/>
    <property type="project" value="EnsemblFungi"/>
</dbReference>
<feature type="region of interest" description="Disordered" evidence="12">
    <location>
        <begin position="314"/>
        <end position="386"/>
    </location>
</feature>
<keyword evidence="6" id="KW-0547">Nucleotide-binding</keyword>
<dbReference type="SUPFAM" id="SSF56112">
    <property type="entry name" value="Protein kinase-like (PK-like)"/>
    <property type="match status" value="1"/>
</dbReference>
<dbReference type="GO" id="GO:0003682">
    <property type="term" value="F:chromatin binding"/>
    <property type="evidence" value="ECO:0007669"/>
    <property type="project" value="EnsemblFungi"/>
</dbReference>
<evidence type="ECO:0000313" key="14">
    <source>
        <dbReference type="EMBL" id="KHN70491.1"/>
    </source>
</evidence>
<dbReference type="InterPro" id="IPR011009">
    <property type="entry name" value="Kinase-like_dom_sf"/>
</dbReference>
<evidence type="ECO:0000256" key="11">
    <source>
        <dbReference type="ARBA" id="ARBA00048679"/>
    </source>
</evidence>
<dbReference type="GO" id="GO:0000324">
    <property type="term" value="C:fungal-type vacuole"/>
    <property type="evidence" value="ECO:0007669"/>
    <property type="project" value="EnsemblFungi"/>
</dbReference>
<dbReference type="STRING" id="1354746.A0A0B2UHE0"/>
<dbReference type="Gene3D" id="1.10.510.10">
    <property type="entry name" value="Transferase(Phosphotransferase) domain 1"/>
    <property type="match status" value="1"/>
</dbReference>
<dbReference type="Proteomes" id="UP000031056">
    <property type="component" value="Unassembled WGS sequence"/>
</dbReference>
<dbReference type="GO" id="GO:0016479">
    <property type="term" value="P:negative regulation of transcription by RNA polymerase I"/>
    <property type="evidence" value="ECO:0007669"/>
    <property type="project" value="EnsemblFungi"/>
</dbReference>
<dbReference type="InterPro" id="IPR018935">
    <property type="entry name" value="RIO_kinase_CS"/>
</dbReference>
<dbReference type="GO" id="GO:0046872">
    <property type="term" value="F:metal ion binding"/>
    <property type="evidence" value="ECO:0007669"/>
    <property type="project" value="UniProtKB-KW"/>
</dbReference>
<feature type="domain" description="RIO kinase" evidence="13">
    <location>
        <begin position="12"/>
        <end position="270"/>
    </location>
</feature>
<keyword evidence="4" id="KW-0808">Transferase</keyword>
<dbReference type="PROSITE" id="PS01245">
    <property type="entry name" value="RIO1"/>
    <property type="match status" value="1"/>
</dbReference>
<evidence type="ECO:0000256" key="9">
    <source>
        <dbReference type="ARBA" id="ARBA00022842"/>
    </source>
</evidence>
<dbReference type="GO" id="GO:0005739">
    <property type="term" value="C:mitochondrion"/>
    <property type="evidence" value="ECO:0007669"/>
    <property type="project" value="EnsemblFungi"/>
</dbReference>
<gene>
    <name evidence="14" type="ORF">M896_011450</name>
</gene>
<dbReference type="GO" id="GO:0005524">
    <property type="term" value="F:ATP binding"/>
    <property type="evidence" value="ECO:0007669"/>
    <property type="project" value="UniProtKB-KW"/>
</dbReference>
<dbReference type="EC" id="2.7.11.1" evidence="2"/>
<dbReference type="InterPro" id="IPR051272">
    <property type="entry name" value="RIO-type_Ser/Thr_kinase"/>
</dbReference>
<dbReference type="GO" id="GO:2000234">
    <property type="term" value="P:positive regulation of rRNA processing"/>
    <property type="evidence" value="ECO:0007669"/>
    <property type="project" value="EnsemblFungi"/>
</dbReference>
<dbReference type="InterPro" id="IPR000687">
    <property type="entry name" value="RIO_kinase"/>
</dbReference>
<dbReference type="GO" id="GO:0000776">
    <property type="term" value="C:kinetochore"/>
    <property type="evidence" value="ECO:0007669"/>
    <property type="project" value="EnsemblFungi"/>
</dbReference>
<keyword evidence="5" id="KW-0479">Metal-binding</keyword>
<dbReference type="PANTHER" id="PTHR45723">
    <property type="entry name" value="SERINE/THREONINE-PROTEIN KINASE RIO1"/>
    <property type="match status" value="1"/>
</dbReference>
<feature type="compositionally biased region" description="Basic residues" evidence="12">
    <location>
        <begin position="360"/>
        <end position="386"/>
    </location>
</feature>
<evidence type="ECO:0000256" key="5">
    <source>
        <dbReference type="ARBA" id="ARBA00022723"/>
    </source>
</evidence>
<dbReference type="GO" id="GO:0090234">
    <property type="term" value="P:regulation of kinetochore assembly"/>
    <property type="evidence" value="ECO:0007669"/>
    <property type="project" value="EnsemblFungi"/>
</dbReference>
<dbReference type="GO" id="GO:0004674">
    <property type="term" value="F:protein serine/threonine kinase activity"/>
    <property type="evidence" value="ECO:0007669"/>
    <property type="project" value="UniProtKB-KW"/>
</dbReference>
<dbReference type="GO" id="GO:0030874">
    <property type="term" value="C:nucleolar chromatin"/>
    <property type="evidence" value="ECO:0007669"/>
    <property type="project" value="EnsemblFungi"/>
</dbReference>
<evidence type="ECO:0000256" key="7">
    <source>
        <dbReference type="ARBA" id="ARBA00022777"/>
    </source>
</evidence>
<evidence type="ECO:0000256" key="3">
    <source>
        <dbReference type="ARBA" id="ARBA00022527"/>
    </source>
</evidence>
<evidence type="ECO:0000256" key="12">
    <source>
        <dbReference type="SAM" id="MobiDB-lite"/>
    </source>
</evidence>
<dbReference type="Pfam" id="PF01163">
    <property type="entry name" value="RIO1"/>
    <property type="match status" value="1"/>
</dbReference>
<dbReference type="InterPro" id="IPR018934">
    <property type="entry name" value="RIO_dom"/>
</dbReference>
<dbReference type="AlphaFoldDB" id="A0A0B2UHE0"/>
<feature type="compositionally biased region" description="Acidic residues" evidence="12">
    <location>
        <begin position="314"/>
        <end position="328"/>
    </location>
</feature>
<dbReference type="SMART" id="SM00090">
    <property type="entry name" value="RIO"/>
    <property type="match status" value="1"/>
</dbReference>
<dbReference type="GO" id="GO:0000462">
    <property type="term" value="P:maturation of SSU-rRNA from tricistronic rRNA transcript (SSU-rRNA, 5.8S rRNA, LSU-rRNA)"/>
    <property type="evidence" value="ECO:0007669"/>
    <property type="project" value="EnsemblFungi"/>
</dbReference>
<comment type="caution">
    <text evidence="14">The sequence shown here is derived from an EMBL/GenBank/DDBJ whole genome shotgun (WGS) entry which is preliminary data.</text>
</comment>
<dbReference type="OrthoDB" id="205248at2759"/>
<protein>
    <recommendedName>
        <fullName evidence="2">non-specific serine/threonine protein kinase</fullName>
        <ecNumber evidence="2">2.7.11.1</ecNumber>
    </recommendedName>
</protein>
<keyword evidence="3" id="KW-0723">Serine/threonine-protein kinase</keyword>
<evidence type="ECO:0000313" key="15">
    <source>
        <dbReference type="Proteomes" id="UP000031056"/>
    </source>
</evidence>
<dbReference type="EMBL" id="JOKQ01000001">
    <property type="protein sequence ID" value="KHN70491.1"/>
    <property type="molecule type" value="Genomic_DNA"/>
</dbReference>